<organism evidence="3 4">
    <name type="scientific">Abeliophyllum distichum</name>
    <dbReference type="NCBI Taxonomy" id="126358"/>
    <lineage>
        <taxon>Eukaryota</taxon>
        <taxon>Viridiplantae</taxon>
        <taxon>Streptophyta</taxon>
        <taxon>Embryophyta</taxon>
        <taxon>Tracheophyta</taxon>
        <taxon>Spermatophyta</taxon>
        <taxon>Magnoliopsida</taxon>
        <taxon>eudicotyledons</taxon>
        <taxon>Gunneridae</taxon>
        <taxon>Pentapetalae</taxon>
        <taxon>asterids</taxon>
        <taxon>lamiids</taxon>
        <taxon>Lamiales</taxon>
        <taxon>Oleaceae</taxon>
        <taxon>Forsythieae</taxon>
        <taxon>Abeliophyllum</taxon>
    </lineage>
</organism>
<feature type="coiled-coil region" evidence="1">
    <location>
        <begin position="6"/>
        <end position="120"/>
    </location>
</feature>
<accession>A0ABD1Q627</accession>
<gene>
    <name evidence="3" type="ORF">Adt_39781</name>
</gene>
<dbReference type="AlphaFoldDB" id="A0ABD1Q627"/>
<keyword evidence="4" id="KW-1185">Reference proteome</keyword>
<evidence type="ECO:0000256" key="2">
    <source>
        <dbReference type="SAM" id="MobiDB-lite"/>
    </source>
</evidence>
<keyword evidence="1" id="KW-0175">Coiled coil</keyword>
<feature type="region of interest" description="Disordered" evidence="2">
    <location>
        <begin position="158"/>
        <end position="177"/>
    </location>
</feature>
<comment type="caution">
    <text evidence="3">The sequence shown here is derived from an EMBL/GenBank/DDBJ whole genome shotgun (WGS) entry which is preliminary data.</text>
</comment>
<evidence type="ECO:0000313" key="3">
    <source>
        <dbReference type="EMBL" id="KAL2471645.1"/>
    </source>
</evidence>
<name>A0ABD1Q627_9LAMI</name>
<proteinExistence type="predicted"/>
<dbReference type="EMBL" id="JBFOLK010000012">
    <property type="protein sequence ID" value="KAL2471645.1"/>
    <property type="molecule type" value="Genomic_DNA"/>
</dbReference>
<evidence type="ECO:0000313" key="4">
    <source>
        <dbReference type="Proteomes" id="UP001604336"/>
    </source>
</evidence>
<reference evidence="4" key="1">
    <citation type="submission" date="2024-07" db="EMBL/GenBank/DDBJ databases">
        <title>Two chromosome-level genome assemblies of Korean endemic species Abeliophyllum distichum and Forsythia ovata (Oleaceae).</title>
        <authorList>
            <person name="Jang H."/>
        </authorList>
    </citation>
    <scope>NUCLEOTIDE SEQUENCE [LARGE SCALE GENOMIC DNA]</scope>
</reference>
<evidence type="ECO:0000256" key="1">
    <source>
        <dbReference type="SAM" id="Coils"/>
    </source>
</evidence>
<sequence length="177" mass="20049">MQLKVLDEFRTRMQEHKKLVAEASKSDKKHRQALEGLQSIVDSTLTVYEHLQADLRKSESNVLNLTKQLDNANAAQRVATEALEDLEVAKKGRNEAEAEVAQLVGKKKEMEAKLENVEVDFVANFHNTEAYTNFSEYFARVGHQKVLTVLRTDHPSFDLGPLEARFPPPDVESEEDS</sequence>
<dbReference type="Proteomes" id="UP001604336">
    <property type="component" value="Unassembled WGS sequence"/>
</dbReference>
<protein>
    <submittedName>
        <fullName evidence="3">Uncharacterized protein</fullName>
    </submittedName>
</protein>